<evidence type="ECO:0000313" key="3">
    <source>
        <dbReference type="Proteomes" id="UP000694941"/>
    </source>
</evidence>
<feature type="compositionally biased region" description="Polar residues" evidence="1">
    <location>
        <begin position="71"/>
        <end position="83"/>
    </location>
</feature>
<sequence>MESHSATAEPVNRVAEADAMSDDSGVDLRTLAGALTPGSSRKNKRKSSEPRRRREILQMKQFRWESDGSDTEQGFTDRPSSGDSGCIPDPSPTAVDISLSRASTSSLTESRESVIQRLKSKGVRNSRASCSSFDEAGPSGLSVHHYTQRHPAFQQEHQLTGNGISQFNLDGATNKPHEDLCRLEPTPSEEDSIHPALAERFTASQRPRNYKNLSRQRRIEANARERTRVHTISAAFENLRRAVPAYADSQKLSKLAILKIACAYIMALACLNDLDYSREQSRPTFADCVDLCTRTIQAEGRARRRSKD</sequence>
<dbReference type="RefSeq" id="XP_013773008.1">
    <property type="nucleotide sequence ID" value="XM_013917554.2"/>
</dbReference>
<accession>A0ABM1B1P5</accession>
<feature type="domain" description="BHLH" evidence="2">
    <location>
        <begin position="216"/>
        <end position="268"/>
    </location>
</feature>
<reference evidence="4" key="1">
    <citation type="submission" date="2025-08" db="UniProtKB">
        <authorList>
            <consortium name="RefSeq"/>
        </authorList>
    </citation>
    <scope>IDENTIFICATION</scope>
    <source>
        <tissue evidence="4">Muscle</tissue>
    </source>
</reference>
<dbReference type="CDD" id="cd11421">
    <property type="entry name" value="bHLH_TS_ATOH8"/>
    <property type="match status" value="1"/>
</dbReference>
<name>A0ABM1B1P5_LIMPO</name>
<dbReference type="Proteomes" id="UP000694941">
    <property type="component" value="Unplaced"/>
</dbReference>
<evidence type="ECO:0000256" key="1">
    <source>
        <dbReference type="SAM" id="MobiDB-lite"/>
    </source>
</evidence>
<dbReference type="InterPro" id="IPR032660">
    <property type="entry name" value="ATOH8_bHLH"/>
</dbReference>
<dbReference type="InterPro" id="IPR050359">
    <property type="entry name" value="bHLH_transcription_factors"/>
</dbReference>
<protein>
    <submittedName>
        <fullName evidence="4">Protein atonal homolog 8-like</fullName>
    </submittedName>
</protein>
<dbReference type="InterPro" id="IPR011598">
    <property type="entry name" value="bHLH_dom"/>
</dbReference>
<organism evidence="3 4">
    <name type="scientific">Limulus polyphemus</name>
    <name type="common">Atlantic horseshoe crab</name>
    <dbReference type="NCBI Taxonomy" id="6850"/>
    <lineage>
        <taxon>Eukaryota</taxon>
        <taxon>Metazoa</taxon>
        <taxon>Ecdysozoa</taxon>
        <taxon>Arthropoda</taxon>
        <taxon>Chelicerata</taxon>
        <taxon>Merostomata</taxon>
        <taxon>Xiphosura</taxon>
        <taxon>Limulidae</taxon>
        <taxon>Limulus</taxon>
    </lineage>
</organism>
<proteinExistence type="predicted"/>
<dbReference type="PROSITE" id="PS50888">
    <property type="entry name" value="BHLH"/>
    <property type="match status" value="1"/>
</dbReference>
<dbReference type="SMART" id="SM00353">
    <property type="entry name" value="HLH"/>
    <property type="match status" value="1"/>
</dbReference>
<dbReference type="Gene3D" id="4.10.280.10">
    <property type="entry name" value="Helix-loop-helix DNA-binding domain"/>
    <property type="match status" value="1"/>
</dbReference>
<dbReference type="SUPFAM" id="SSF47459">
    <property type="entry name" value="HLH, helix-loop-helix DNA-binding domain"/>
    <property type="match status" value="1"/>
</dbReference>
<dbReference type="GeneID" id="106458096"/>
<evidence type="ECO:0000259" key="2">
    <source>
        <dbReference type="PROSITE" id="PS50888"/>
    </source>
</evidence>
<dbReference type="PANTHER" id="PTHR19290:SF102">
    <property type="entry name" value="TRANSCRIPTION FACTOR ATOH8"/>
    <property type="match status" value="1"/>
</dbReference>
<feature type="compositionally biased region" description="Basic and acidic residues" evidence="1">
    <location>
        <begin position="46"/>
        <end position="66"/>
    </location>
</feature>
<feature type="region of interest" description="Disordered" evidence="1">
    <location>
        <begin position="1"/>
        <end position="131"/>
    </location>
</feature>
<dbReference type="InterPro" id="IPR036638">
    <property type="entry name" value="HLH_DNA-bd_sf"/>
</dbReference>
<dbReference type="PANTHER" id="PTHR19290">
    <property type="entry name" value="BASIC HELIX-LOOP-HELIX PROTEIN NEUROGENIN-RELATED"/>
    <property type="match status" value="1"/>
</dbReference>
<keyword evidence="3" id="KW-1185">Reference proteome</keyword>
<dbReference type="Pfam" id="PF00010">
    <property type="entry name" value="HLH"/>
    <property type="match status" value="1"/>
</dbReference>
<gene>
    <name evidence="4" type="primary">LOC106458096</name>
</gene>
<evidence type="ECO:0000313" key="4">
    <source>
        <dbReference type="RefSeq" id="XP_013773008.1"/>
    </source>
</evidence>